<feature type="region of interest" description="Disordered" evidence="1">
    <location>
        <begin position="82"/>
        <end position="725"/>
    </location>
</feature>
<comment type="caution">
    <text evidence="3">The sequence shown here is derived from an EMBL/GenBank/DDBJ whole genome shotgun (WGS) entry which is preliminary data.</text>
</comment>
<dbReference type="GO" id="GO:0042026">
    <property type="term" value="P:protein refolding"/>
    <property type="evidence" value="ECO:0007669"/>
    <property type="project" value="TreeGrafter"/>
</dbReference>
<dbReference type="SMART" id="SM00271">
    <property type="entry name" value="DnaJ"/>
    <property type="match status" value="1"/>
</dbReference>
<dbReference type="GO" id="GO:0005737">
    <property type="term" value="C:cytoplasm"/>
    <property type="evidence" value="ECO:0007669"/>
    <property type="project" value="TreeGrafter"/>
</dbReference>
<reference evidence="3 4" key="1">
    <citation type="submission" date="2023-08" db="EMBL/GenBank/DDBJ databases">
        <title>Black Yeasts Isolated from many extreme environments.</title>
        <authorList>
            <person name="Coleine C."/>
            <person name="Stajich J.E."/>
            <person name="Selbmann L."/>
        </authorList>
    </citation>
    <scope>NUCLEOTIDE SEQUENCE [LARGE SCALE GENOMIC DNA]</scope>
    <source>
        <strain evidence="3 4">CCFEE 5910</strain>
    </source>
</reference>
<dbReference type="PROSITE" id="PS50076">
    <property type="entry name" value="DNAJ_2"/>
    <property type="match status" value="1"/>
</dbReference>
<feature type="compositionally biased region" description="Basic residues" evidence="1">
    <location>
        <begin position="715"/>
        <end position="725"/>
    </location>
</feature>
<dbReference type="GO" id="GO:0051082">
    <property type="term" value="F:unfolded protein binding"/>
    <property type="evidence" value="ECO:0007669"/>
    <property type="project" value="TreeGrafter"/>
</dbReference>
<dbReference type="Proteomes" id="UP001309876">
    <property type="component" value="Unassembled WGS sequence"/>
</dbReference>
<dbReference type="InterPro" id="IPR036869">
    <property type="entry name" value="J_dom_sf"/>
</dbReference>
<proteinExistence type="predicted"/>
<dbReference type="Gene3D" id="1.10.287.110">
    <property type="entry name" value="DnaJ domain"/>
    <property type="match status" value="1"/>
</dbReference>
<sequence length="725" mass="83621">MSTSPLPPDPYTALDVPKDADEATIKKAHRKLVLKYHPDRIKDPALVEQGKTEFQKVQQAYELLIDPSRRQRYDDEVKLAQLRRERMEGRDSREPPPRPTYTKTTYAARPSPAPTQPMPRETPIPRSTPRDEYQSESRYSYEDRVPDSYFDIPSSRYEEPPLPRGHPRKESSHERRTSTQKVGEKKEDKKAKVSAWEKAGAGFTSRAASSLKAKANQARESARESVHKKAEKVHEKMHHAKDQKTRDKDERRERTEKQAYARYAPRVDDHSDASSESDIPVGPRRGAASERSPAPSPKARRQPSPEPPRKRQQSPRPRQPSPRPRQPSPRLGRRDEAKSYFDDEGYGDSPESDTETEADKWERLHRDSRDYIAASQKTRDGLRPTMSRQNSADIHKFWTKKEADIKDHRRSGSDSDRARPDSSHKSHRRSGTAEYSEDRPRPPLPTQSSAPAGIRKTAATLDRDQSSKLRQNSYDARDVRPRRRDFADRIPQLTRAASDQMHLRTASRRDTAPLKGSSLKQTETNYHHDSTYSSGSSPQSPETRGDSRSPPRESRERDREPRLRESKTTYRAQKDPMVDGVHRAQKLANENQKAFPSDEDGGGLRKWLSPDDIVTNKGSEERHEQRRSRSREAEVRSTTNRPQMERRPSVSRNASSSRHEEKPTRPKLFGERSPERSGSYMRKVDPKDAVYSNHHHRPPMFSKHTSRDEYMSQPLHHHRRRPSVF</sequence>
<dbReference type="PANTHER" id="PTHR43096">
    <property type="entry name" value="DNAJ HOMOLOG 1, MITOCHONDRIAL-RELATED"/>
    <property type="match status" value="1"/>
</dbReference>
<feature type="compositionally biased region" description="Basic and acidic residues" evidence="1">
    <location>
        <begin position="332"/>
        <end position="341"/>
    </location>
</feature>
<feature type="compositionally biased region" description="Low complexity" evidence="1">
    <location>
        <begin position="100"/>
        <end position="110"/>
    </location>
</feature>
<dbReference type="PROSITE" id="PS00636">
    <property type="entry name" value="DNAJ_1"/>
    <property type="match status" value="1"/>
</dbReference>
<feature type="compositionally biased region" description="Basic and acidic residues" evidence="1">
    <location>
        <begin position="393"/>
        <end position="424"/>
    </location>
</feature>
<feature type="compositionally biased region" description="Basic and acidic residues" evidence="1">
    <location>
        <begin position="220"/>
        <end position="273"/>
    </location>
</feature>
<dbReference type="EMBL" id="JAVRRJ010000002">
    <property type="protein sequence ID" value="KAK5088766.1"/>
    <property type="molecule type" value="Genomic_DNA"/>
</dbReference>
<dbReference type="CDD" id="cd06257">
    <property type="entry name" value="DnaJ"/>
    <property type="match status" value="1"/>
</dbReference>
<feature type="compositionally biased region" description="Low complexity" evidence="1">
    <location>
        <begin position="531"/>
        <end position="540"/>
    </location>
</feature>
<dbReference type="PANTHER" id="PTHR43096:SF10">
    <property type="entry name" value="CHAPERONE PROTEIN DNAJ A6, CHLOROPLASTIC"/>
    <property type="match status" value="1"/>
</dbReference>
<feature type="compositionally biased region" description="Pro residues" evidence="1">
    <location>
        <begin position="317"/>
        <end position="327"/>
    </location>
</feature>
<name>A0AAN7T352_9EURO</name>
<accession>A0AAN7T352</accession>
<evidence type="ECO:0000259" key="2">
    <source>
        <dbReference type="PROSITE" id="PS50076"/>
    </source>
</evidence>
<feature type="compositionally biased region" description="Basic and acidic residues" evidence="1">
    <location>
        <begin position="82"/>
        <end position="96"/>
    </location>
</feature>
<evidence type="ECO:0000256" key="1">
    <source>
        <dbReference type="SAM" id="MobiDB-lite"/>
    </source>
</evidence>
<gene>
    <name evidence="3" type="ORF">LTR05_002988</name>
</gene>
<keyword evidence="4" id="KW-1185">Reference proteome</keyword>
<feature type="compositionally biased region" description="Basic and acidic residues" evidence="1">
    <location>
        <begin position="128"/>
        <end position="146"/>
    </location>
</feature>
<feature type="compositionally biased region" description="Basic and acidic residues" evidence="1">
    <location>
        <begin position="543"/>
        <end position="582"/>
    </location>
</feature>
<feature type="compositionally biased region" description="Basic and acidic residues" evidence="1">
    <location>
        <begin position="475"/>
        <end position="488"/>
    </location>
</feature>
<feature type="compositionally biased region" description="Basic and acidic residues" evidence="1">
    <location>
        <begin position="168"/>
        <end position="191"/>
    </location>
</feature>
<dbReference type="InterPro" id="IPR018253">
    <property type="entry name" value="DnaJ_domain_CS"/>
</dbReference>
<dbReference type="AlphaFoldDB" id="A0AAN7T352"/>
<dbReference type="PRINTS" id="PR00625">
    <property type="entry name" value="JDOMAIN"/>
</dbReference>
<organism evidence="3 4">
    <name type="scientific">Lithohypha guttulata</name>
    <dbReference type="NCBI Taxonomy" id="1690604"/>
    <lineage>
        <taxon>Eukaryota</taxon>
        <taxon>Fungi</taxon>
        <taxon>Dikarya</taxon>
        <taxon>Ascomycota</taxon>
        <taxon>Pezizomycotina</taxon>
        <taxon>Eurotiomycetes</taxon>
        <taxon>Chaetothyriomycetidae</taxon>
        <taxon>Chaetothyriales</taxon>
        <taxon>Trichomeriaceae</taxon>
        <taxon>Lithohypha</taxon>
    </lineage>
</organism>
<feature type="compositionally biased region" description="Acidic residues" evidence="1">
    <location>
        <begin position="342"/>
        <end position="356"/>
    </location>
</feature>
<feature type="domain" description="J" evidence="2">
    <location>
        <begin position="9"/>
        <end position="77"/>
    </location>
</feature>
<dbReference type="SUPFAM" id="SSF46565">
    <property type="entry name" value="Chaperone J-domain"/>
    <property type="match status" value="1"/>
</dbReference>
<dbReference type="Pfam" id="PF00226">
    <property type="entry name" value="DnaJ"/>
    <property type="match status" value="1"/>
</dbReference>
<protein>
    <recommendedName>
        <fullName evidence="2">J domain-containing protein</fullName>
    </recommendedName>
</protein>
<dbReference type="InterPro" id="IPR001623">
    <property type="entry name" value="DnaJ_domain"/>
</dbReference>
<evidence type="ECO:0000313" key="4">
    <source>
        <dbReference type="Proteomes" id="UP001309876"/>
    </source>
</evidence>
<feature type="compositionally biased region" description="Basic and acidic residues" evidence="1">
    <location>
        <begin position="357"/>
        <end position="370"/>
    </location>
</feature>
<feature type="compositionally biased region" description="Basic and acidic residues" evidence="1">
    <location>
        <begin position="657"/>
        <end position="675"/>
    </location>
</feature>
<feature type="compositionally biased region" description="Pro residues" evidence="1">
    <location>
        <begin position="111"/>
        <end position="122"/>
    </location>
</feature>
<evidence type="ECO:0000313" key="3">
    <source>
        <dbReference type="EMBL" id="KAK5088766.1"/>
    </source>
</evidence>